<dbReference type="Gene3D" id="2.80.10.50">
    <property type="match status" value="1"/>
</dbReference>
<proteinExistence type="predicted"/>
<dbReference type="SUPFAM" id="SSF50370">
    <property type="entry name" value="Ricin B-like lectins"/>
    <property type="match status" value="1"/>
</dbReference>
<keyword evidence="4" id="KW-1185">Reference proteome</keyword>
<evidence type="ECO:0000313" key="4">
    <source>
        <dbReference type="Proteomes" id="UP001235744"/>
    </source>
</evidence>
<protein>
    <submittedName>
        <fullName evidence="3">ThuA domain-containing protein</fullName>
    </submittedName>
</protein>
<organism evidence="3 4">
    <name type="scientific">Streptomyces poriferorum</name>
    <dbReference type="NCBI Taxonomy" id="2798799"/>
    <lineage>
        <taxon>Bacteria</taxon>
        <taxon>Bacillati</taxon>
        <taxon>Actinomycetota</taxon>
        <taxon>Actinomycetes</taxon>
        <taxon>Kitasatosporales</taxon>
        <taxon>Streptomycetaceae</taxon>
        <taxon>Streptomyces</taxon>
    </lineage>
</organism>
<feature type="chain" id="PRO_5045112165" evidence="1">
    <location>
        <begin position="38"/>
        <end position="436"/>
    </location>
</feature>
<evidence type="ECO:0000313" key="3">
    <source>
        <dbReference type="EMBL" id="WLQ55107.1"/>
    </source>
</evidence>
<dbReference type="PROSITE" id="PS50231">
    <property type="entry name" value="RICIN_B_LECTIN"/>
    <property type="match status" value="1"/>
</dbReference>
<dbReference type="EMBL" id="CP120988">
    <property type="protein sequence ID" value="WLQ55107.1"/>
    <property type="molecule type" value="Genomic_DNA"/>
</dbReference>
<sequence length="436" mass="47082">MNTIRATAALRGGVGRLCRWLLLLPALLLGLTVPAHAAPNAGQAPAFRVIAFYNGTWDAAHISFVQEADRWFPATAAANNFSYTSTNDWERLAGITPDQYQVVLFLDDAPQTASQRAGFERYMRSGGAWMGFHVSAFTTEARQWPWFYDQFLGSGNFRSNTWGPTTAVLRTEDRTHPSTTGLPATFTSSVSEWYAWENSLRDRPDIKVLASVDPVSFPLGTDPDQSWYSGDYPVLWTNTGYRMLYANFGHNAMDYGSGTTLSSTFASETQNRFVVDGLKWLGGGGGDPAPGDPISQTSAFALVAANGNCVDARAAATANGTVVQQYTCNGTAAQRYRFPATDGGHVRIAADGDGRQVVDVADVSVAEQAPLQLWTYGGGANQQWKPVREASGRYHFIARHSGKCLSAPASAAAGVQLVQRTCDGTAAQSYRLVTQG</sequence>
<dbReference type="InterPro" id="IPR000772">
    <property type="entry name" value="Ricin_B_lectin"/>
</dbReference>
<accession>A0ABY9ILG8</accession>
<dbReference type="SMART" id="SM00458">
    <property type="entry name" value="RICIN"/>
    <property type="match status" value="1"/>
</dbReference>
<dbReference type="RefSeq" id="WP_306105976.1">
    <property type="nucleotide sequence ID" value="NZ_CP120988.1"/>
</dbReference>
<dbReference type="InterPro" id="IPR029010">
    <property type="entry name" value="ThuA-like"/>
</dbReference>
<dbReference type="InterPro" id="IPR029062">
    <property type="entry name" value="Class_I_gatase-like"/>
</dbReference>
<evidence type="ECO:0000256" key="1">
    <source>
        <dbReference type="SAM" id="SignalP"/>
    </source>
</evidence>
<name>A0ABY9ILG8_9ACTN</name>
<feature type="domain" description="Ricin B lectin" evidence="2">
    <location>
        <begin position="297"/>
        <end position="433"/>
    </location>
</feature>
<dbReference type="Gene3D" id="3.40.50.880">
    <property type="match status" value="1"/>
</dbReference>
<dbReference type="CDD" id="cd00161">
    <property type="entry name" value="beta-trefoil_Ricin-like"/>
    <property type="match status" value="1"/>
</dbReference>
<evidence type="ECO:0000259" key="2">
    <source>
        <dbReference type="SMART" id="SM00458"/>
    </source>
</evidence>
<reference evidence="3 4" key="1">
    <citation type="submission" date="2023-03" db="EMBL/GenBank/DDBJ databases">
        <title>Isolation and description of six Streptomyces strains from soil environments, able to metabolize different microbial glucans.</title>
        <authorList>
            <person name="Widen T."/>
            <person name="Larsbrink J."/>
        </authorList>
    </citation>
    <scope>NUCLEOTIDE SEQUENCE [LARGE SCALE GENOMIC DNA]</scope>
    <source>
        <strain evidence="3 4">Alt2</strain>
    </source>
</reference>
<dbReference type="Proteomes" id="UP001235744">
    <property type="component" value="Chromosome"/>
</dbReference>
<gene>
    <name evidence="3" type="ORF">P8A19_06495</name>
</gene>
<keyword evidence="1" id="KW-0732">Signal</keyword>
<feature type="signal peptide" evidence="1">
    <location>
        <begin position="1"/>
        <end position="37"/>
    </location>
</feature>
<dbReference type="Pfam" id="PF00652">
    <property type="entry name" value="Ricin_B_lectin"/>
    <property type="match status" value="1"/>
</dbReference>
<dbReference type="Pfam" id="PF06283">
    <property type="entry name" value="ThuA"/>
    <property type="match status" value="1"/>
</dbReference>
<dbReference type="SUPFAM" id="SSF52317">
    <property type="entry name" value="Class I glutamine amidotransferase-like"/>
    <property type="match status" value="1"/>
</dbReference>
<dbReference type="InterPro" id="IPR035992">
    <property type="entry name" value="Ricin_B-like_lectins"/>
</dbReference>